<sequence>MKIIRGQNMGTADGAEHRRLRGLVSRAFTPRRVEALRPGVQRIVDDLLDQLAVTPVGEVADLKAAFAVPLPMGVICELFGVPDEQQAPLHALCNAVFDTTSRPEEVAATEEGLYRFMAELAESKVAEPGDDLTSLLVGHRTNGTITLDELVDTLILFLAAGHQTTINFFTNSLLALLTHPDQLELVRAGEVSWEAVTESVLAWDFPVGQSPFRYPTQDIEIGGALIRAGEPVMMSYAALGRDPAHHGPLAASFVAARDTRHLSFGHGPHFCVGAPLARLEAHIALPAFFNRFDAELAVPAKEVEPFPSLALNGIRALPAVIRPRAGAAAGV</sequence>
<reference evidence="9" key="1">
    <citation type="submission" date="2016-11" db="EMBL/GenBank/DDBJ databases">
        <authorList>
            <person name="Jaros S."/>
            <person name="Januszkiewicz K."/>
            <person name="Wedrychowicz H."/>
        </authorList>
    </citation>
    <scope>NUCLEOTIDE SEQUENCE [LARGE SCALE GENOMIC DNA]</scope>
    <source>
        <strain evidence="9">CGMCC 4.3555</strain>
    </source>
</reference>
<gene>
    <name evidence="8" type="ORF">SAMN05216268_12374</name>
</gene>
<dbReference type="Gene3D" id="1.10.630.10">
    <property type="entry name" value="Cytochrome P450"/>
    <property type="match status" value="1"/>
</dbReference>
<evidence type="ECO:0000313" key="8">
    <source>
        <dbReference type="EMBL" id="SHN19602.1"/>
    </source>
</evidence>
<dbReference type="GO" id="GO:0005506">
    <property type="term" value="F:iron ion binding"/>
    <property type="evidence" value="ECO:0007669"/>
    <property type="project" value="InterPro"/>
</dbReference>
<dbReference type="GO" id="GO:0004497">
    <property type="term" value="F:monooxygenase activity"/>
    <property type="evidence" value="ECO:0007669"/>
    <property type="project" value="UniProtKB-KW"/>
</dbReference>
<dbReference type="AlphaFoldDB" id="A0A9X8QZ63"/>
<keyword evidence="2 7" id="KW-0349">Heme</keyword>
<dbReference type="RefSeq" id="WP_107489733.1">
    <property type="nucleotide sequence ID" value="NZ_FRBK01000023.1"/>
</dbReference>
<evidence type="ECO:0000313" key="9">
    <source>
        <dbReference type="Proteomes" id="UP000184388"/>
    </source>
</evidence>
<dbReference type="InterPro" id="IPR017972">
    <property type="entry name" value="Cyt_P450_CS"/>
</dbReference>
<dbReference type="InterPro" id="IPR036396">
    <property type="entry name" value="Cyt_P450_sf"/>
</dbReference>
<dbReference type="PANTHER" id="PTHR46696">
    <property type="entry name" value="P450, PUTATIVE (EUROFUNG)-RELATED"/>
    <property type="match status" value="1"/>
</dbReference>
<evidence type="ECO:0000256" key="5">
    <source>
        <dbReference type="ARBA" id="ARBA00023004"/>
    </source>
</evidence>
<dbReference type="Pfam" id="PF00067">
    <property type="entry name" value="p450"/>
    <property type="match status" value="1"/>
</dbReference>
<name>A0A9X8QZ63_9ACTN</name>
<evidence type="ECO:0000256" key="7">
    <source>
        <dbReference type="RuleBase" id="RU000461"/>
    </source>
</evidence>
<protein>
    <submittedName>
        <fullName evidence="8">Cytochrome P450</fullName>
    </submittedName>
</protein>
<dbReference type="SUPFAM" id="SSF48264">
    <property type="entry name" value="Cytochrome P450"/>
    <property type="match status" value="1"/>
</dbReference>
<evidence type="ECO:0000256" key="4">
    <source>
        <dbReference type="ARBA" id="ARBA00023002"/>
    </source>
</evidence>
<evidence type="ECO:0000256" key="2">
    <source>
        <dbReference type="ARBA" id="ARBA00022617"/>
    </source>
</evidence>
<dbReference type="PANTHER" id="PTHR46696:SF1">
    <property type="entry name" value="CYTOCHROME P450 YJIB-RELATED"/>
    <property type="match status" value="1"/>
</dbReference>
<proteinExistence type="inferred from homology"/>
<dbReference type="CDD" id="cd11029">
    <property type="entry name" value="CYP107-like"/>
    <property type="match status" value="1"/>
</dbReference>
<dbReference type="InterPro" id="IPR001128">
    <property type="entry name" value="Cyt_P450"/>
</dbReference>
<comment type="caution">
    <text evidence="8">The sequence shown here is derived from an EMBL/GenBank/DDBJ whole genome shotgun (WGS) entry which is preliminary data.</text>
</comment>
<accession>A0A9X8QZ63</accession>
<keyword evidence="6 7" id="KW-0503">Monooxygenase</keyword>
<keyword evidence="4 7" id="KW-0560">Oxidoreductase</keyword>
<comment type="similarity">
    <text evidence="1 7">Belongs to the cytochrome P450 family.</text>
</comment>
<dbReference type="Proteomes" id="UP000184388">
    <property type="component" value="Unassembled WGS sequence"/>
</dbReference>
<dbReference type="FunFam" id="1.10.630.10:FF:000018">
    <property type="entry name" value="Cytochrome P450 monooxygenase"/>
    <property type="match status" value="1"/>
</dbReference>
<evidence type="ECO:0000256" key="3">
    <source>
        <dbReference type="ARBA" id="ARBA00022723"/>
    </source>
</evidence>
<evidence type="ECO:0000256" key="1">
    <source>
        <dbReference type="ARBA" id="ARBA00010617"/>
    </source>
</evidence>
<dbReference type="InterPro" id="IPR002397">
    <property type="entry name" value="Cyt_P450_B"/>
</dbReference>
<dbReference type="GO" id="GO:0016705">
    <property type="term" value="F:oxidoreductase activity, acting on paired donors, with incorporation or reduction of molecular oxygen"/>
    <property type="evidence" value="ECO:0007669"/>
    <property type="project" value="InterPro"/>
</dbReference>
<keyword evidence="3 7" id="KW-0479">Metal-binding</keyword>
<evidence type="ECO:0000256" key="6">
    <source>
        <dbReference type="ARBA" id="ARBA00023033"/>
    </source>
</evidence>
<dbReference type="PROSITE" id="PS00086">
    <property type="entry name" value="CYTOCHROME_P450"/>
    <property type="match status" value="1"/>
</dbReference>
<keyword evidence="5 7" id="KW-0408">Iron</keyword>
<dbReference type="EMBL" id="FRBK01000023">
    <property type="protein sequence ID" value="SHN19602.1"/>
    <property type="molecule type" value="Genomic_DNA"/>
</dbReference>
<organism evidence="8 9">
    <name type="scientific">Streptomyces yunnanensis</name>
    <dbReference type="NCBI Taxonomy" id="156453"/>
    <lineage>
        <taxon>Bacteria</taxon>
        <taxon>Bacillati</taxon>
        <taxon>Actinomycetota</taxon>
        <taxon>Actinomycetes</taxon>
        <taxon>Kitasatosporales</taxon>
        <taxon>Streptomycetaceae</taxon>
        <taxon>Streptomyces</taxon>
    </lineage>
</organism>
<dbReference type="PRINTS" id="PR00359">
    <property type="entry name" value="BP450"/>
</dbReference>
<dbReference type="GO" id="GO:0020037">
    <property type="term" value="F:heme binding"/>
    <property type="evidence" value="ECO:0007669"/>
    <property type="project" value="InterPro"/>
</dbReference>